<dbReference type="EMBL" id="DS268113">
    <property type="protein sequence ID" value="KMM72035.1"/>
    <property type="molecule type" value="Genomic_DNA"/>
</dbReference>
<reference evidence="3" key="3">
    <citation type="journal article" date="2010" name="Genome Res.">
        <title>Population genomic sequencing of Coccidioides fungi reveals recent hybridization and transposon control.</title>
        <authorList>
            <person name="Neafsey D.E."/>
            <person name="Barker B.M."/>
            <person name="Sharpton T.J."/>
            <person name="Stajich J.E."/>
            <person name="Park D.J."/>
            <person name="Whiston E."/>
            <person name="Hung C.-Y."/>
            <person name="McMahan C."/>
            <person name="White J."/>
            <person name="Sykes S."/>
            <person name="Heiman D."/>
            <person name="Young S."/>
            <person name="Zeng Q."/>
            <person name="Abouelleil A."/>
            <person name="Aftuck L."/>
            <person name="Bessette D."/>
            <person name="Brown A."/>
            <person name="FitzGerald M."/>
            <person name="Lui A."/>
            <person name="Macdonald J.P."/>
            <person name="Priest M."/>
            <person name="Orbach M.J."/>
            <person name="Galgiani J.N."/>
            <person name="Kirkland T.N."/>
            <person name="Cole G.T."/>
            <person name="Birren B.W."/>
            <person name="Henn M.R."/>
            <person name="Taylor J.W."/>
            <person name="Rounsley S.D."/>
        </authorList>
    </citation>
    <scope>NUCLEOTIDE SEQUENCE [LARGE SCALE GENOMIC DNA]</scope>
    <source>
        <strain evidence="3">RMSCC 3488</strain>
    </source>
</reference>
<accession>A0A0J6FRF8</accession>
<dbReference type="VEuPathDB" id="FungiDB:CPAG_08334"/>
<dbReference type="AlphaFoldDB" id="A0A0J6FRF8"/>
<reference evidence="3" key="2">
    <citation type="journal article" date="2009" name="Genome Res.">
        <title>Comparative genomic analyses of the human fungal pathogens Coccidioides and their relatives.</title>
        <authorList>
            <person name="Sharpton T.J."/>
            <person name="Stajich J.E."/>
            <person name="Rounsley S.D."/>
            <person name="Gardner M.J."/>
            <person name="Wortman J.R."/>
            <person name="Jordar V.S."/>
            <person name="Maiti R."/>
            <person name="Kodira C.D."/>
            <person name="Neafsey D.E."/>
            <person name="Zeng Q."/>
            <person name="Hung C.-Y."/>
            <person name="McMahan C."/>
            <person name="Muszewska A."/>
            <person name="Grynberg M."/>
            <person name="Mandel M.A."/>
            <person name="Kellner E.M."/>
            <person name="Barker B.M."/>
            <person name="Galgiani J.N."/>
            <person name="Orbach M.J."/>
            <person name="Kirkland T.N."/>
            <person name="Cole G.T."/>
            <person name="Henn M.R."/>
            <person name="Birren B.W."/>
            <person name="Taylor J.W."/>
        </authorList>
    </citation>
    <scope>NUCLEOTIDE SEQUENCE [LARGE SCALE GENOMIC DNA]</scope>
    <source>
        <strain evidence="3">RMSCC 3488</strain>
    </source>
</reference>
<gene>
    <name evidence="2" type="ORF">CPAG_08334</name>
</gene>
<sequence length="104" mass="11441">MDSRTPASGYHVTMIPLIGRNGADGLDGMPFGRSKPHYPYMSKVGYFPAGLAKLANGRVPSHSAPDNTPSDAPIPWVSQPSPFANEQLDSAYQPIAWFTWYRFI</sequence>
<feature type="region of interest" description="Disordered" evidence="1">
    <location>
        <begin position="58"/>
        <end position="79"/>
    </location>
</feature>
<evidence type="ECO:0000313" key="3">
    <source>
        <dbReference type="Proteomes" id="UP000054567"/>
    </source>
</evidence>
<evidence type="ECO:0000313" key="2">
    <source>
        <dbReference type="EMBL" id="KMM72035.1"/>
    </source>
</evidence>
<dbReference type="Proteomes" id="UP000054567">
    <property type="component" value="Unassembled WGS sequence"/>
</dbReference>
<evidence type="ECO:0000256" key="1">
    <source>
        <dbReference type="SAM" id="MobiDB-lite"/>
    </source>
</evidence>
<name>A0A0J6FRF8_COCPO</name>
<reference evidence="2 3" key="1">
    <citation type="submission" date="2007-06" db="EMBL/GenBank/DDBJ databases">
        <title>The Genome Sequence of Coccidioides posadasii RMSCC_3488.</title>
        <authorList>
            <consortium name="Coccidioides Genome Resources Consortium"/>
            <consortium name="The Broad Institute Genome Sequencing Platform"/>
            <person name="Henn M.R."/>
            <person name="Sykes S."/>
            <person name="Young S."/>
            <person name="Jaffe D."/>
            <person name="Berlin A."/>
            <person name="Alvarez P."/>
            <person name="Butler J."/>
            <person name="Gnerre S."/>
            <person name="Grabherr M."/>
            <person name="Mauceli E."/>
            <person name="Brockman W."/>
            <person name="Kodira C."/>
            <person name="Alvarado L."/>
            <person name="Zeng Q."/>
            <person name="Crawford M."/>
            <person name="Antoine C."/>
            <person name="Devon K."/>
            <person name="Galgiani J."/>
            <person name="Orsborn K."/>
            <person name="Lewis M.L."/>
            <person name="Nusbaum C."/>
            <person name="Galagan J."/>
            <person name="Birren B."/>
        </authorList>
    </citation>
    <scope>NUCLEOTIDE SEQUENCE [LARGE SCALE GENOMIC DNA]</scope>
    <source>
        <strain evidence="2 3">RMSCC 3488</strain>
    </source>
</reference>
<protein>
    <submittedName>
        <fullName evidence="2">Uncharacterized protein</fullName>
    </submittedName>
</protein>
<proteinExistence type="predicted"/>
<organism evidence="2 3">
    <name type="scientific">Coccidioides posadasii RMSCC 3488</name>
    <dbReference type="NCBI Taxonomy" id="454284"/>
    <lineage>
        <taxon>Eukaryota</taxon>
        <taxon>Fungi</taxon>
        <taxon>Dikarya</taxon>
        <taxon>Ascomycota</taxon>
        <taxon>Pezizomycotina</taxon>
        <taxon>Eurotiomycetes</taxon>
        <taxon>Eurotiomycetidae</taxon>
        <taxon>Onygenales</taxon>
        <taxon>Onygenaceae</taxon>
        <taxon>Coccidioides</taxon>
    </lineage>
</organism>